<proteinExistence type="predicted"/>
<dbReference type="InterPro" id="IPR029058">
    <property type="entry name" value="AB_hydrolase_fold"/>
</dbReference>
<sequence length="212" mass="24330">MQEKQITYTTSNSYSTLNALGPRTKNVWVVFHGIGYLSRYFMKYFKDLDADENYIIALQAPSKYYLNGEYKHVGASWLTKEDTATALKNVLTYTQQVFETEQIPEDVNLIVLGYSQGVSIACRWIVHNKIKCDKLVIFAGSIPHEITKDDMAFLNENNTKVHSIVGDKDEWLTASRLKTEKEKGDLLFGDRISYTIFDGKHELKKELLQTVL</sequence>
<name>A0A6M0CF64_9FLAO</name>
<dbReference type="GO" id="GO:0016787">
    <property type="term" value="F:hydrolase activity"/>
    <property type="evidence" value="ECO:0007669"/>
    <property type="project" value="InterPro"/>
</dbReference>
<accession>A0A6M0CF64</accession>
<dbReference type="SUPFAM" id="SSF53474">
    <property type="entry name" value="alpha/beta-Hydrolases"/>
    <property type="match status" value="1"/>
</dbReference>
<organism evidence="2 3">
    <name type="scientific">Spongiivirga citrea</name>
    <dbReference type="NCBI Taxonomy" id="1481457"/>
    <lineage>
        <taxon>Bacteria</taxon>
        <taxon>Pseudomonadati</taxon>
        <taxon>Bacteroidota</taxon>
        <taxon>Flavobacteriia</taxon>
        <taxon>Flavobacteriales</taxon>
        <taxon>Flavobacteriaceae</taxon>
        <taxon>Spongiivirga</taxon>
    </lineage>
</organism>
<keyword evidence="3" id="KW-1185">Reference proteome</keyword>
<gene>
    <name evidence="2" type="ORF">GWK10_04550</name>
</gene>
<dbReference type="Gene3D" id="3.40.50.1820">
    <property type="entry name" value="alpha/beta hydrolase"/>
    <property type="match status" value="1"/>
</dbReference>
<comment type="caution">
    <text evidence="2">The sequence shown here is derived from an EMBL/GenBank/DDBJ whole genome shotgun (WGS) entry which is preliminary data.</text>
</comment>
<feature type="domain" description="Phospholipase/carboxylesterase/thioesterase" evidence="1">
    <location>
        <begin position="24"/>
        <end position="211"/>
    </location>
</feature>
<dbReference type="Pfam" id="PF02230">
    <property type="entry name" value="Abhydrolase_2"/>
    <property type="match status" value="1"/>
</dbReference>
<dbReference type="Proteomes" id="UP000474296">
    <property type="component" value="Unassembled WGS sequence"/>
</dbReference>
<reference evidence="2 3" key="1">
    <citation type="submission" date="2020-01" db="EMBL/GenBank/DDBJ databases">
        <title>Spongiivirga citrea KCTC 32990T.</title>
        <authorList>
            <person name="Wang G."/>
        </authorList>
    </citation>
    <scope>NUCLEOTIDE SEQUENCE [LARGE SCALE GENOMIC DNA]</scope>
    <source>
        <strain evidence="2 3">KCTC 32990</strain>
    </source>
</reference>
<dbReference type="AlphaFoldDB" id="A0A6M0CF64"/>
<dbReference type="EMBL" id="JAABOQ010000002">
    <property type="protein sequence ID" value="NER16466.1"/>
    <property type="molecule type" value="Genomic_DNA"/>
</dbReference>
<dbReference type="InterPro" id="IPR003140">
    <property type="entry name" value="PLipase/COase/thioEstase"/>
</dbReference>
<evidence type="ECO:0000313" key="2">
    <source>
        <dbReference type="EMBL" id="NER16466.1"/>
    </source>
</evidence>
<evidence type="ECO:0000259" key="1">
    <source>
        <dbReference type="Pfam" id="PF02230"/>
    </source>
</evidence>
<protein>
    <submittedName>
        <fullName evidence="2">Esterase</fullName>
    </submittedName>
</protein>
<dbReference type="RefSeq" id="WP_164029740.1">
    <property type="nucleotide sequence ID" value="NZ_JAABOQ010000002.1"/>
</dbReference>
<evidence type="ECO:0000313" key="3">
    <source>
        <dbReference type="Proteomes" id="UP000474296"/>
    </source>
</evidence>